<evidence type="ECO:0000256" key="3">
    <source>
        <dbReference type="ARBA" id="ARBA00022448"/>
    </source>
</evidence>
<proteinExistence type="inferred from homology"/>
<evidence type="ECO:0000256" key="2">
    <source>
        <dbReference type="ARBA" id="ARBA00009142"/>
    </source>
</evidence>
<feature type="transmembrane region" description="Helical" evidence="8">
    <location>
        <begin position="163"/>
        <end position="181"/>
    </location>
</feature>
<keyword evidence="10" id="KW-1185">Reference proteome</keyword>
<comment type="similarity">
    <text evidence="2 8">Belongs to the 4-toluene sulfonate uptake permease (TSUP) (TC 2.A.102) family.</text>
</comment>
<protein>
    <recommendedName>
        <fullName evidence="8">Probable membrane transporter protein</fullName>
    </recommendedName>
</protein>
<name>A0ABP8EGL2_9MICO</name>
<evidence type="ECO:0000313" key="9">
    <source>
        <dbReference type="EMBL" id="GAA4283101.1"/>
    </source>
</evidence>
<reference evidence="10" key="1">
    <citation type="journal article" date="2019" name="Int. J. Syst. Evol. Microbiol.">
        <title>The Global Catalogue of Microorganisms (GCM) 10K type strain sequencing project: providing services to taxonomists for standard genome sequencing and annotation.</title>
        <authorList>
            <consortium name="The Broad Institute Genomics Platform"/>
            <consortium name="The Broad Institute Genome Sequencing Center for Infectious Disease"/>
            <person name="Wu L."/>
            <person name="Ma J."/>
        </authorList>
    </citation>
    <scope>NUCLEOTIDE SEQUENCE [LARGE SCALE GENOMIC DNA]</scope>
    <source>
        <strain evidence="10">JCM 17458</strain>
    </source>
</reference>
<evidence type="ECO:0000256" key="5">
    <source>
        <dbReference type="ARBA" id="ARBA00022692"/>
    </source>
</evidence>
<evidence type="ECO:0000256" key="7">
    <source>
        <dbReference type="ARBA" id="ARBA00023136"/>
    </source>
</evidence>
<feature type="transmembrane region" description="Helical" evidence="8">
    <location>
        <begin position="28"/>
        <end position="54"/>
    </location>
</feature>
<accession>A0ABP8EGL2</accession>
<dbReference type="Proteomes" id="UP001501586">
    <property type="component" value="Unassembled WGS sequence"/>
</dbReference>
<feature type="transmembrane region" description="Helical" evidence="8">
    <location>
        <begin position="94"/>
        <end position="114"/>
    </location>
</feature>
<comment type="caution">
    <text evidence="9">The sequence shown here is derived from an EMBL/GenBank/DDBJ whole genome shotgun (WGS) entry which is preliminary data.</text>
</comment>
<feature type="transmembrane region" description="Helical" evidence="8">
    <location>
        <begin position="66"/>
        <end position="88"/>
    </location>
</feature>
<keyword evidence="6 8" id="KW-1133">Transmembrane helix</keyword>
<keyword evidence="4 8" id="KW-1003">Cell membrane</keyword>
<evidence type="ECO:0000256" key="1">
    <source>
        <dbReference type="ARBA" id="ARBA00004651"/>
    </source>
</evidence>
<comment type="subcellular location">
    <subcellularLocation>
        <location evidence="1 8">Cell membrane</location>
        <topology evidence="1 8">Multi-pass membrane protein</topology>
    </subcellularLocation>
</comment>
<evidence type="ECO:0000256" key="8">
    <source>
        <dbReference type="RuleBase" id="RU363041"/>
    </source>
</evidence>
<sequence>MLIVAFVFLGALMQRTTGMGFAMVAGPFLVVLLDPVAGVVLINACGVLSSLIVLSRTFREVRWKRVAVLAVGALLGTIPGALVTTLLPQDAVRIFIGALIIAALTMSLLGSRFAPPVRPSPVKSATAGFFSGFMSGSAGVGGPAMSVYAIMTRWEQRSFAATLQPYFVLTGLMAIIAKIAFDPSAVPILPGATWVAIVAALLLGQLAGELLSRVLPVQTARVFMIVLAYFGGAVTVAFGAAGAIG</sequence>
<feature type="transmembrane region" description="Helical" evidence="8">
    <location>
        <begin position="220"/>
        <end position="244"/>
    </location>
</feature>
<keyword evidence="5 8" id="KW-0812">Transmembrane</keyword>
<evidence type="ECO:0000256" key="4">
    <source>
        <dbReference type="ARBA" id="ARBA00022475"/>
    </source>
</evidence>
<dbReference type="EMBL" id="BAABAZ010000004">
    <property type="protein sequence ID" value="GAA4283101.1"/>
    <property type="molecule type" value="Genomic_DNA"/>
</dbReference>
<gene>
    <name evidence="9" type="ORF">GCM10022261_06320</name>
</gene>
<dbReference type="InterPro" id="IPR002781">
    <property type="entry name" value="TM_pro_TauE-like"/>
</dbReference>
<dbReference type="PANTHER" id="PTHR30269:SF37">
    <property type="entry name" value="MEMBRANE TRANSPORTER PROTEIN"/>
    <property type="match status" value="1"/>
</dbReference>
<dbReference type="Pfam" id="PF01925">
    <property type="entry name" value="TauE"/>
    <property type="match status" value="1"/>
</dbReference>
<feature type="transmembrane region" description="Helical" evidence="8">
    <location>
        <begin position="188"/>
        <end position="208"/>
    </location>
</feature>
<dbReference type="PANTHER" id="PTHR30269">
    <property type="entry name" value="TRANSMEMBRANE PROTEIN YFCA"/>
    <property type="match status" value="1"/>
</dbReference>
<feature type="transmembrane region" description="Helical" evidence="8">
    <location>
        <begin position="126"/>
        <end position="151"/>
    </location>
</feature>
<organism evidence="9 10">
    <name type="scientific">Brevibacterium daeguense</name>
    <dbReference type="NCBI Taxonomy" id="909936"/>
    <lineage>
        <taxon>Bacteria</taxon>
        <taxon>Bacillati</taxon>
        <taxon>Actinomycetota</taxon>
        <taxon>Actinomycetes</taxon>
        <taxon>Micrococcales</taxon>
        <taxon>Brevibacteriaceae</taxon>
        <taxon>Brevibacterium</taxon>
    </lineage>
</organism>
<dbReference type="InterPro" id="IPR052017">
    <property type="entry name" value="TSUP"/>
</dbReference>
<evidence type="ECO:0000313" key="10">
    <source>
        <dbReference type="Proteomes" id="UP001501586"/>
    </source>
</evidence>
<evidence type="ECO:0000256" key="6">
    <source>
        <dbReference type="ARBA" id="ARBA00022989"/>
    </source>
</evidence>
<keyword evidence="7 8" id="KW-0472">Membrane</keyword>
<keyword evidence="3" id="KW-0813">Transport</keyword>